<proteinExistence type="inferred from homology"/>
<dbReference type="Pfam" id="PF07943">
    <property type="entry name" value="PBP5_C"/>
    <property type="match status" value="1"/>
</dbReference>
<dbReference type="Proteomes" id="UP000557688">
    <property type="component" value="Unassembled WGS sequence"/>
</dbReference>
<comment type="catalytic activity">
    <reaction evidence="12">
        <text>Preferential cleavage: (Ac)2-L-Lys-D-Ala-|-D-Ala. Also transpeptidation of peptidyl-alanyl moieties that are N-acyl substituents of D-alanine.</text>
        <dbReference type="EC" id="3.4.16.4"/>
    </reaction>
</comment>
<dbReference type="InterPro" id="IPR001967">
    <property type="entry name" value="Peptidase_S11_N"/>
</dbReference>
<comment type="similarity">
    <text evidence="3 15">Belongs to the peptidase S11 family.</text>
</comment>
<dbReference type="GO" id="GO:0008360">
    <property type="term" value="P:regulation of cell shape"/>
    <property type="evidence" value="ECO:0007669"/>
    <property type="project" value="UniProtKB-KW"/>
</dbReference>
<feature type="active site" description="Proton acceptor" evidence="13">
    <location>
        <position position="106"/>
    </location>
</feature>
<evidence type="ECO:0000256" key="14">
    <source>
        <dbReference type="PIRSR" id="PIRSR618044-2"/>
    </source>
</evidence>
<dbReference type="InterPro" id="IPR015956">
    <property type="entry name" value="Peniciliin-bd_prot_C_sf"/>
</dbReference>
<keyword evidence="10" id="KW-0573">Peptidoglycan synthesis</keyword>
<dbReference type="GO" id="GO:0009002">
    <property type="term" value="F:serine-type D-Ala-D-Ala carboxypeptidase activity"/>
    <property type="evidence" value="ECO:0007669"/>
    <property type="project" value="UniProtKB-EC"/>
</dbReference>
<sequence>MATRRTLIATTAGLWAASALTGSAFARPRHVGAHAKATAKAAKSGGDDDDADSGPDAQAAGGAPAQTPIGPLDVNAKWAIITDYNTGGVLLSKDADARIPPSSLTKLMTAYLTFAMLHQGRLRLDQGLPVSEKAWRMQGSKMFVPLGEQVPVEQLIQGMVIQSGNDACIVLAEGIAGSEDQFVALMNDEARKMGLSNTNFRNCTGWPDPQHYMSVRDIATLARHIIGDYPEYYHFFSERSFKFNNIDQGNRNVLVDKGLADGLKTGHTEAGGFGLCASSDHGGHRVIVVLNGMPSSKVRVQEGERLMEWAFANFELATVLKAGTVVEEAPVWLGTDKTVGLTVASDLVMTLPTGWRSRLHAHATYDAPVPAPIRRGQPIGQLVLSGDGFAGATVPLVAGNSVERLALPARAMAALGHLVGAS</sequence>
<comment type="caution">
    <text evidence="19">The sequence shown here is derived from an EMBL/GenBank/DDBJ whole genome shotgun (WGS) entry which is preliminary data.</text>
</comment>
<keyword evidence="8 19" id="KW-0378">Hydrolase</keyword>
<dbReference type="EC" id="3.4.16.4" evidence="4"/>
<gene>
    <name evidence="19" type="ORF">FHR90_002823</name>
</gene>
<feature type="binding site" evidence="14">
    <location>
        <position position="264"/>
    </location>
    <ligand>
        <name>substrate</name>
    </ligand>
</feature>
<organism evidence="19 20">
    <name type="scientific">Endobacter medicaginis</name>
    <dbReference type="NCBI Taxonomy" id="1181271"/>
    <lineage>
        <taxon>Bacteria</taxon>
        <taxon>Pseudomonadati</taxon>
        <taxon>Pseudomonadota</taxon>
        <taxon>Alphaproteobacteria</taxon>
        <taxon>Acetobacterales</taxon>
        <taxon>Acetobacteraceae</taxon>
        <taxon>Endobacter</taxon>
    </lineage>
</organism>
<dbReference type="PANTHER" id="PTHR21581:SF6">
    <property type="entry name" value="TRAFFICKING PROTEIN PARTICLE COMPLEX SUBUNIT 12"/>
    <property type="match status" value="1"/>
</dbReference>
<evidence type="ECO:0000256" key="4">
    <source>
        <dbReference type="ARBA" id="ARBA00012448"/>
    </source>
</evidence>
<dbReference type="SUPFAM" id="SSF56601">
    <property type="entry name" value="beta-lactamase/transpeptidase-like"/>
    <property type="match status" value="1"/>
</dbReference>
<dbReference type="PRINTS" id="PR00725">
    <property type="entry name" value="DADACBPTASE1"/>
</dbReference>
<protein>
    <recommendedName>
        <fullName evidence="4">serine-type D-Ala-D-Ala carboxypeptidase</fullName>
        <ecNumber evidence="4">3.4.16.4</ecNumber>
    </recommendedName>
</protein>
<reference evidence="19 20" key="1">
    <citation type="submission" date="2020-08" db="EMBL/GenBank/DDBJ databases">
        <title>Genomic Encyclopedia of Type Strains, Phase III (KMG-III): the genomes of soil and plant-associated and newly described type strains.</title>
        <authorList>
            <person name="Whitman W."/>
        </authorList>
    </citation>
    <scope>NUCLEOTIDE SEQUENCE [LARGE SCALE GENOMIC DNA]</scope>
    <source>
        <strain evidence="19 20">CECT 8088</strain>
    </source>
</reference>
<keyword evidence="20" id="KW-1185">Reference proteome</keyword>
<evidence type="ECO:0000313" key="20">
    <source>
        <dbReference type="Proteomes" id="UP000557688"/>
    </source>
</evidence>
<comment type="pathway">
    <text evidence="2">Cell wall biogenesis; peptidoglycan biosynthesis.</text>
</comment>
<dbReference type="PANTHER" id="PTHR21581">
    <property type="entry name" value="D-ALANYL-D-ALANINE CARBOXYPEPTIDASE"/>
    <property type="match status" value="1"/>
</dbReference>
<evidence type="ECO:0000259" key="18">
    <source>
        <dbReference type="SMART" id="SM00936"/>
    </source>
</evidence>
<evidence type="ECO:0000256" key="1">
    <source>
        <dbReference type="ARBA" id="ARBA00003217"/>
    </source>
</evidence>
<keyword evidence="6" id="KW-0645">Protease</keyword>
<dbReference type="InterPro" id="IPR006311">
    <property type="entry name" value="TAT_signal"/>
</dbReference>
<name>A0A839UYV5_9PROT</name>
<feature type="domain" description="Peptidase S11 D-Ala-D-Ala carboxypeptidase A C-terminal" evidence="18">
    <location>
        <begin position="314"/>
        <end position="404"/>
    </location>
</feature>
<dbReference type="PROSITE" id="PS51318">
    <property type="entry name" value="TAT"/>
    <property type="match status" value="1"/>
</dbReference>
<evidence type="ECO:0000256" key="13">
    <source>
        <dbReference type="PIRSR" id="PIRSR618044-1"/>
    </source>
</evidence>
<feature type="active site" description="Acyl-ester intermediate" evidence="13">
    <location>
        <position position="103"/>
    </location>
</feature>
<dbReference type="SUPFAM" id="SSF69189">
    <property type="entry name" value="Penicillin-binding protein associated domain"/>
    <property type="match status" value="1"/>
</dbReference>
<dbReference type="InterPro" id="IPR012338">
    <property type="entry name" value="Beta-lactam/transpept-like"/>
</dbReference>
<evidence type="ECO:0000256" key="7">
    <source>
        <dbReference type="ARBA" id="ARBA00022729"/>
    </source>
</evidence>
<keyword evidence="11" id="KW-0961">Cell wall biogenesis/degradation</keyword>
<evidence type="ECO:0000256" key="15">
    <source>
        <dbReference type="RuleBase" id="RU004016"/>
    </source>
</evidence>
<evidence type="ECO:0000256" key="8">
    <source>
        <dbReference type="ARBA" id="ARBA00022801"/>
    </source>
</evidence>
<feature type="compositionally biased region" description="Low complexity" evidence="16">
    <location>
        <begin position="54"/>
        <end position="67"/>
    </location>
</feature>
<dbReference type="GO" id="GO:0009252">
    <property type="term" value="P:peptidoglycan biosynthetic process"/>
    <property type="evidence" value="ECO:0007669"/>
    <property type="project" value="UniProtKB-UniPathway"/>
</dbReference>
<keyword evidence="5 19" id="KW-0121">Carboxypeptidase</keyword>
<dbReference type="UniPathway" id="UPA00219"/>
<evidence type="ECO:0000256" key="10">
    <source>
        <dbReference type="ARBA" id="ARBA00022984"/>
    </source>
</evidence>
<feature type="active site" evidence="13">
    <location>
        <position position="163"/>
    </location>
</feature>
<feature type="region of interest" description="Disordered" evidence="16">
    <location>
        <begin position="36"/>
        <end position="68"/>
    </location>
</feature>
<dbReference type="EMBL" id="JACHXV010000015">
    <property type="protein sequence ID" value="MBB3174976.1"/>
    <property type="molecule type" value="Genomic_DNA"/>
</dbReference>
<dbReference type="AlphaFoldDB" id="A0A839UYV5"/>
<evidence type="ECO:0000256" key="9">
    <source>
        <dbReference type="ARBA" id="ARBA00022960"/>
    </source>
</evidence>
<evidence type="ECO:0000256" key="5">
    <source>
        <dbReference type="ARBA" id="ARBA00022645"/>
    </source>
</evidence>
<dbReference type="GO" id="GO:0071555">
    <property type="term" value="P:cell wall organization"/>
    <property type="evidence" value="ECO:0007669"/>
    <property type="project" value="UniProtKB-KW"/>
</dbReference>
<evidence type="ECO:0000256" key="2">
    <source>
        <dbReference type="ARBA" id="ARBA00004752"/>
    </source>
</evidence>
<evidence type="ECO:0000256" key="11">
    <source>
        <dbReference type="ARBA" id="ARBA00023316"/>
    </source>
</evidence>
<evidence type="ECO:0000256" key="12">
    <source>
        <dbReference type="ARBA" id="ARBA00034000"/>
    </source>
</evidence>
<dbReference type="RefSeq" id="WP_266152824.1">
    <property type="nucleotide sequence ID" value="NZ_JABXXQ010000405.1"/>
</dbReference>
<dbReference type="SMART" id="SM00936">
    <property type="entry name" value="PBP5_C"/>
    <property type="match status" value="1"/>
</dbReference>
<dbReference type="InterPro" id="IPR037167">
    <property type="entry name" value="Peptidase_S11_C_sf"/>
</dbReference>
<dbReference type="GO" id="GO:0006508">
    <property type="term" value="P:proteolysis"/>
    <property type="evidence" value="ECO:0007669"/>
    <property type="project" value="UniProtKB-KW"/>
</dbReference>
<dbReference type="InterPro" id="IPR018044">
    <property type="entry name" value="Peptidase_S11"/>
</dbReference>
<accession>A0A839UYV5</accession>
<evidence type="ECO:0000256" key="16">
    <source>
        <dbReference type="SAM" id="MobiDB-lite"/>
    </source>
</evidence>
<dbReference type="Gene3D" id="2.60.410.10">
    <property type="entry name" value="D-Ala-D-Ala carboxypeptidase, C-terminal domain"/>
    <property type="match status" value="1"/>
</dbReference>
<keyword evidence="9" id="KW-0133">Cell shape</keyword>
<comment type="function">
    <text evidence="1">Removes C-terminal D-alanyl residues from sugar-peptide cell wall precursors.</text>
</comment>
<dbReference type="Gene3D" id="3.40.710.10">
    <property type="entry name" value="DD-peptidase/beta-lactamase superfamily"/>
    <property type="match status" value="1"/>
</dbReference>
<evidence type="ECO:0000313" key="19">
    <source>
        <dbReference type="EMBL" id="MBB3174976.1"/>
    </source>
</evidence>
<evidence type="ECO:0000256" key="17">
    <source>
        <dbReference type="SAM" id="SignalP"/>
    </source>
</evidence>
<dbReference type="InterPro" id="IPR012907">
    <property type="entry name" value="Peptidase_S11_C"/>
</dbReference>
<evidence type="ECO:0000256" key="6">
    <source>
        <dbReference type="ARBA" id="ARBA00022670"/>
    </source>
</evidence>
<evidence type="ECO:0000256" key="3">
    <source>
        <dbReference type="ARBA" id="ARBA00007164"/>
    </source>
</evidence>
<feature type="chain" id="PRO_5032394826" description="serine-type D-Ala-D-Ala carboxypeptidase" evidence="17">
    <location>
        <begin position="27"/>
        <end position="422"/>
    </location>
</feature>
<feature type="signal peptide" evidence="17">
    <location>
        <begin position="1"/>
        <end position="26"/>
    </location>
</feature>
<dbReference type="Pfam" id="PF00768">
    <property type="entry name" value="Peptidase_S11"/>
    <property type="match status" value="1"/>
</dbReference>
<keyword evidence="7 17" id="KW-0732">Signal</keyword>